<protein>
    <recommendedName>
        <fullName evidence="6">S-adenosyl-L-methionine-dependent methyltransferase</fullName>
        <ecNumber evidence="6">2.1.1.-</ecNumber>
    </recommendedName>
</protein>
<dbReference type="GO" id="GO:0032259">
    <property type="term" value="P:methylation"/>
    <property type="evidence" value="ECO:0007669"/>
    <property type="project" value="UniProtKB-KW"/>
</dbReference>
<sequence>MARTDNDTWDLASSVGSTATMVAAQRVLSTREGLIDDPYAEPLVRAVGLDFFVRALDGEVNLDDIDPRFNTRRAAEGMAVRTRHFDGLFADAARDGVRQAVILASGLDARAYRLPWPAGTTVFELDQPEVIAFKTQTLAQLGAEPTADRRALAVDLRDDWPKVLLDSGFDPTQPTAWIAEGLLIYLPPEAQDLLFDRIDELSAAGSRVACEHIPDVSMFADERSQEIAARLKAYGHDIEMGELIYHGERNDVVDYLSARGWDVTTQKMPDAYAANGFTFDESTTIGLFSDMSYLSAVKR</sequence>
<evidence type="ECO:0000256" key="4">
    <source>
        <dbReference type="ARBA" id="ARBA00022679"/>
    </source>
</evidence>
<dbReference type="RefSeq" id="WP_083410191.1">
    <property type="nucleotide sequence ID" value="NZ_LT629971.1"/>
</dbReference>
<evidence type="ECO:0000256" key="2">
    <source>
        <dbReference type="ARBA" id="ARBA00008138"/>
    </source>
</evidence>
<dbReference type="GO" id="GO:0008168">
    <property type="term" value="F:methyltransferase activity"/>
    <property type="evidence" value="ECO:0007669"/>
    <property type="project" value="UniProtKB-UniRule"/>
</dbReference>
<evidence type="ECO:0000256" key="3">
    <source>
        <dbReference type="ARBA" id="ARBA00022603"/>
    </source>
</evidence>
<dbReference type="InterPro" id="IPR029063">
    <property type="entry name" value="SAM-dependent_MTases_sf"/>
</dbReference>
<keyword evidence="4 7" id="KW-0808">Transferase</keyword>
<comment type="similarity">
    <text evidence="2 6">Belongs to the UPF0677 family.</text>
</comment>
<proteinExistence type="inferred from homology"/>
<evidence type="ECO:0000256" key="5">
    <source>
        <dbReference type="ARBA" id="ARBA00022691"/>
    </source>
</evidence>
<dbReference type="STRING" id="370526.SAMN04489835_5848"/>
<dbReference type="InterPro" id="IPR011610">
    <property type="entry name" value="SAM_mthyl_Trfase_ML2640-like"/>
</dbReference>
<dbReference type="InterPro" id="IPR007213">
    <property type="entry name" value="Ppm1/Ppm2/Tcmp"/>
</dbReference>
<evidence type="ECO:0000256" key="1">
    <source>
        <dbReference type="ARBA" id="ARBA00003907"/>
    </source>
</evidence>
<reference evidence="8" key="1">
    <citation type="submission" date="2016-10" db="EMBL/GenBank/DDBJ databases">
        <authorList>
            <person name="Varghese N."/>
            <person name="Submissions S."/>
        </authorList>
    </citation>
    <scope>NUCLEOTIDE SEQUENCE [LARGE SCALE GENOMIC DNA]</scope>
    <source>
        <strain evidence="8">DSM 45405</strain>
    </source>
</reference>
<evidence type="ECO:0000256" key="6">
    <source>
        <dbReference type="RuleBase" id="RU362030"/>
    </source>
</evidence>
<organism evidence="7 8">
    <name type="scientific">Mycolicibacterium rutilum</name>
    <name type="common">Mycobacterium rutilum</name>
    <dbReference type="NCBI Taxonomy" id="370526"/>
    <lineage>
        <taxon>Bacteria</taxon>
        <taxon>Bacillati</taxon>
        <taxon>Actinomycetota</taxon>
        <taxon>Actinomycetes</taxon>
        <taxon>Mycobacteriales</taxon>
        <taxon>Mycobacteriaceae</taxon>
        <taxon>Mycolicibacterium</taxon>
    </lineage>
</organism>
<name>A0A1H6M2S8_MYCRU</name>
<gene>
    <name evidence="7" type="ORF">SAMN04489835_5848</name>
</gene>
<dbReference type="FunFam" id="3.40.50.150:FF:000152">
    <property type="entry name" value="S-adenosyl-L-methionine-dependent methyltransferase"/>
    <property type="match status" value="1"/>
</dbReference>
<dbReference type="Pfam" id="PF04072">
    <property type="entry name" value="LCM"/>
    <property type="match status" value="1"/>
</dbReference>
<dbReference type="EC" id="2.1.1.-" evidence="6"/>
<evidence type="ECO:0000313" key="8">
    <source>
        <dbReference type="Proteomes" id="UP000182915"/>
    </source>
</evidence>
<evidence type="ECO:0000313" key="7">
    <source>
        <dbReference type="EMBL" id="SEH93137.1"/>
    </source>
</evidence>
<dbReference type="PANTHER" id="PTHR43619:SF2">
    <property type="entry name" value="S-ADENOSYL-L-METHIONINE-DEPENDENT METHYLTRANSFERASES SUPERFAMILY PROTEIN"/>
    <property type="match status" value="1"/>
</dbReference>
<keyword evidence="3 6" id="KW-0489">Methyltransferase</keyword>
<dbReference type="EMBL" id="LT629971">
    <property type="protein sequence ID" value="SEH93137.1"/>
    <property type="molecule type" value="Genomic_DNA"/>
</dbReference>
<keyword evidence="5 6" id="KW-0949">S-adenosyl-L-methionine</keyword>
<comment type="function">
    <text evidence="1 6">Exhibits S-adenosyl-L-methionine-dependent methyltransferase activity.</text>
</comment>
<dbReference type="AlphaFoldDB" id="A0A1H6M2S8"/>
<dbReference type="Proteomes" id="UP000182915">
    <property type="component" value="Chromosome I"/>
</dbReference>
<dbReference type="Gene3D" id="3.40.50.150">
    <property type="entry name" value="Vaccinia Virus protein VP39"/>
    <property type="match status" value="1"/>
</dbReference>
<dbReference type="NCBIfam" id="TIGR00027">
    <property type="entry name" value="mthyl_TIGR00027"/>
    <property type="match status" value="1"/>
</dbReference>
<keyword evidence="8" id="KW-1185">Reference proteome</keyword>
<dbReference type="PANTHER" id="PTHR43619">
    <property type="entry name" value="S-ADENOSYL-L-METHIONINE-DEPENDENT METHYLTRANSFERASE YKTD-RELATED"/>
    <property type="match status" value="1"/>
</dbReference>
<accession>A0A1H6M2S8</accession>
<dbReference type="SUPFAM" id="SSF53335">
    <property type="entry name" value="S-adenosyl-L-methionine-dependent methyltransferases"/>
    <property type="match status" value="1"/>
</dbReference>
<dbReference type="OrthoDB" id="9806164at2"/>